<comment type="similarity">
    <text evidence="1">Belongs to the heat shock protein 70 family.</text>
</comment>
<keyword evidence="5" id="KW-1185">Reference proteome</keyword>
<sequence length="202" mass="23795">TLGGLFSVIIKRNTPYPVTETKFGFRTIEDHQTEVLFRVFQGERPVCVANQFLDKFVLRNIPSKWAGEVRISVTMKIDENRILKVYATEQSTGIRKGIKIENANGKLTDAEIKQFIEKAERMKQDDEKLKQKIKARNKLQLLAYDLRRFANDEYPRKFHNENTRRIVRKKVDEVLKWFNSNPIVPIDLIEAKYEDLLLIKRK</sequence>
<name>A0A443RXR3_9ACAR</name>
<dbReference type="GO" id="GO:0005524">
    <property type="term" value="F:ATP binding"/>
    <property type="evidence" value="ECO:0007669"/>
    <property type="project" value="UniProtKB-KW"/>
</dbReference>
<dbReference type="SUPFAM" id="SSF100934">
    <property type="entry name" value="Heat shock protein 70kD (HSP70), C-terminal subdomain"/>
    <property type="match status" value="1"/>
</dbReference>
<dbReference type="Proteomes" id="UP000288716">
    <property type="component" value="Unassembled WGS sequence"/>
</dbReference>
<reference evidence="4 5" key="1">
    <citation type="journal article" date="2018" name="Gigascience">
        <title>Genomes of trombidid mites reveal novel predicted allergens and laterally-transferred genes associated with secondary metabolism.</title>
        <authorList>
            <person name="Dong X."/>
            <person name="Chaisiri K."/>
            <person name="Xia D."/>
            <person name="Armstrong S.D."/>
            <person name="Fang Y."/>
            <person name="Donnelly M.J."/>
            <person name="Kadowaki T."/>
            <person name="McGarry J.W."/>
            <person name="Darby A.C."/>
            <person name="Makepeace B.L."/>
        </authorList>
    </citation>
    <scope>NUCLEOTIDE SEQUENCE [LARGE SCALE GENOMIC DNA]</scope>
    <source>
        <strain evidence="4">UoL-UT</strain>
    </source>
</reference>
<dbReference type="Gene3D" id="2.60.34.10">
    <property type="entry name" value="Substrate Binding Domain Of DNAk, Chain A, domain 1"/>
    <property type="match status" value="1"/>
</dbReference>
<dbReference type="Pfam" id="PF00012">
    <property type="entry name" value="HSP70"/>
    <property type="match status" value="1"/>
</dbReference>
<dbReference type="InterPro" id="IPR013126">
    <property type="entry name" value="Hsp_70_fam"/>
</dbReference>
<evidence type="ECO:0000256" key="2">
    <source>
        <dbReference type="ARBA" id="ARBA00022741"/>
    </source>
</evidence>
<dbReference type="SUPFAM" id="SSF100920">
    <property type="entry name" value="Heat shock protein 70kD (HSP70), peptide-binding domain"/>
    <property type="match status" value="1"/>
</dbReference>
<comment type="caution">
    <text evidence="4">The sequence shown here is derived from an EMBL/GenBank/DDBJ whole genome shotgun (WGS) entry which is preliminary data.</text>
</comment>
<organism evidence="4 5">
    <name type="scientific">Leptotrombidium deliense</name>
    <dbReference type="NCBI Taxonomy" id="299467"/>
    <lineage>
        <taxon>Eukaryota</taxon>
        <taxon>Metazoa</taxon>
        <taxon>Ecdysozoa</taxon>
        <taxon>Arthropoda</taxon>
        <taxon>Chelicerata</taxon>
        <taxon>Arachnida</taxon>
        <taxon>Acari</taxon>
        <taxon>Acariformes</taxon>
        <taxon>Trombidiformes</taxon>
        <taxon>Prostigmata</taxon>
        <taxon>Anystina</taxon>
        <taxon>Parasitengona</taxon>
        <taxon>Trombiculoidea</taxon>
        <taxon>Trombiculidae</taxon>
        <taxon>Leptotrombidium</taxon>
    </lineage>
</organism>
<dbReference type="VEuPathDB" id="VectorBase:LDEU011909"/>
<gene>
    <name evidence="4" type="ORF">B4U80_08424</name>
</gene>
<accession>A0A443RXR3</accession>
<proteinExistence type="inferred from homology"/>
<evidence type="ECO:0000313" key="4">
    <source>
        <dbReference type="EMBL" id="RWS20131.1"/>
    </source>
</evidence>
<dbReference type="GO" id="GO:0140662">
    <property type="term" value="F:ATP-dependent protein folding chaperone"/>
    <property type="evidence" value="ECO:0007669"/>
    <property type="project" value="InterPro"/>
</dbReference>
<dbReference type="InterPro" id="IPR029047">
    <property type="entry name" value="HSP70_peptide-bd_sf"/>
</dbReference>
<dbReference type="Gene3D" id="1.20.1270.10">
    <property type="match status" value="1"/>
</dbReference>
<dbReference type="OrthoDB" id="2401965at2759"/>
<dbReference type="InterPro" id="IPR029048">
    <property type="entry name" value="HSP70_C_sf"/>
</dbReference>
<keyword evidence="3" id="KW-0067">ATP-binding</keyword>
<dbReference type="PANTHER" id="PTHR19375">
    <property type="entry name" value="HEAT SHOCK PROTEIN 70KDA"/>
    <property type="match status" value="1"/>
</dbReference>
<dbReference type="AlphaFoldDB" id="A0A443RXR3"/>
<protein>
    <submittedName>
        <fullName evidence="4">Hsp70-like protein</fullName>
    </submittedName>
</protein>
<dbReference type="EMBL" id="NCKV01019785">
    <property type="protein sequence ID" value="RWS20131.1"/>
    <property type="molecule type" value="Genomic_DNA"/>
</dbReference>
<evidence type="ECO:0000313" key="5">
    <source>
        <dbReference type="Proteomes" id="UP000288716"/>
    </source>
</evidence>
<keyword evidence="2" id="KW-0547">Nucleotide-binding</keyword>
<feature type="non-terminal residue" evidence="4">
    <location>
        <position position="1"/>
    </location>
</feature>
<evidence type="ECO:0000256" key="1">
    <source>
        <dbReference type="ARBA" id="ARBA00007381"/>
    </source>
</evidence>
<dbReference type="STRING" id="299467.A0A443RXR3"/>
<evidence type="ECO:0000256" key="3">
    <source>
        <dbReference type="ARBA" id="ARBA00022840"/>
    </source>
</evidence>